<dbReference type="EMBL" id="BLAF01000010">
    <property type="protein sequence ID" value="GES19142.1"/>
    <property type="molecule type" value="Genomic_DNA"/>
</dbReference>
<feature type="domain" description="GAF" evidence="12">
    <location>
        <begin position="263"/>
        <end position="402"/>
    </location>
</feature>
<sequence length="414" mass="44903">MRARLLSLLLRPTRLPLMAGIGISALIVAAETLLAFLLQGLVPASSMNVIYVLGVLVVSYACGLVLGTVTAVASGLIYDYFLLPPFGVFTLADRWAWATLLIFVITAVLAGGVAALLRSLVIEADERRRDAVVDARMARLLLRTEHLREALPLASRQLARTLGLPFATIETDAVEGDERRDALPLMEGANRLGTLTVPTGLPEIMTRRVHERVVPSLEALLHAAHERVAINQALEVSREELRRFAAEQAALRRVATLVASGVPPVEIFNAVAAEVGKLLGADRTVLERYTPEAVVLVCSWAKDASRRLPAMASRRPLDDSGIWGMVMASGQPMRMPAGEERKPGEPFTVGVPIIVEARLWGVMIAYFGAEKSVEESVEERMVDFTELLVTAVSNAQARDELAASRGPMVRHGID</sequence>
<evidence type="ECO:0000256" key="5">
    <source>
        <dbReference type="ARBA" id="ARBA00022741"/>
    </source>
</evidence>
<dbReference type="Gene3D" id="1.20.120.620">
    <property type="entry name" value="Backbone structure of the membrane domain of e. Coli histidine kinase receptor kdpd"/>
    <property type="match status" value="1"/>
</dbReference>
<dbReference type="InterPro" id="IPR003018">
    <property type="entry name" value="GAF"/>
</dbReference>
<evidence type="ECO:0000256" key="4">
    <source>
        <dbReference type="ARBA" id="ARBA00022692"/>
    </source>
</evidence>
<dbReference type="Pfam" id="PF01590">
    <property type="entry name" value="GAF"/>
    <property type="match status" value="1"/>
</dbReference>
<gene>
    <name evidence="13" type="ORF">Aple_020380</name>
</gene>
<evidence type="ECO:0000259" key="12">
    <source>
        <dbReference type="SMART" id="SM00065"/>
    </source>
</evidence>
<evidence type="ECO:0000256" key="3">
    <source>
        <dbReference type="ARBA" id="ARBA00022679"/>
    </source>
</evidence>
<feature type="transmembrane region" description="Helical" evidence="11">
    <location>
        <begin position="15"/>
        <end position="38"/>
    </location>
</feature>
<evidence type="ECO:0000256" key="1">
    <source>
        <dbReference type="ARBA" id="ARBA00004141"/>
    </source>
</evidence>
<protein>
    <recommendedName>
        <fullName evidence="12">GAF domain-containing protein</fullName>
    </recommendedName>
</protein>
<dbReference type="GO" id="GO:0005524">
    <property type="term" value="F:ATP binding"/>
    <property type="evidence" value="ECO:0007669"/>
    <property type="project" value="UniProtKB-KW"/>
</dbReference>
<dbReference type="SUPFAM" id="SSF55781">
    <property type="entry name" value="GAF domain-like"/>
    <property type="match status" value="1"/>
</dbReference>
<keyword evidence="6" id="KW-0418">Kinase</keyword>
<keyword evidence="2" id="KW-0597">Phosphoprotein</keyword>
<evidence type="ECO:0000256" key="9">
    <source>
        <dbReference type="ARBA" id="ARBA00023012"/>
    </source>
</evidence>
<evidence type="ECO:0000256" key="11">
    <source>
        <dbReference type="SAM" id="Phobius"/>
    </source>
</evidence>
<keyword evidence="14" id="KW-1185">Reference proteome</keyword>
<keyword evidence="3" id="KW-0808">Transferase</keyword>
<dbReference type="Pfam" id="PF13493">
    <property type="entry name" value="DUF4118"/>
    <property type="match status" value="1"/>
</dbReference>
<keyword evidence="10 11" id="KW-0472">Membrane</keyword>
<dbReference type="GO" id="GO:0016020">
    <property type="term" value="C:membrane"/>
    <property type="evidence" value="ECO:0007669"/>
    <property type="project" value="UniProtKB-SubCell"/>
</dbReference>
<evidence type="ECO:0000313" key="13">
    <source>
        <dbReference type="EMBL" id="GES19142.1"/>
    </source>
</evidence>
<dbReference type="InterPro" id="IPR029016">
    <property type="entry name" value="GAF-like_dom_sf"/>
</dbReference>
<evidence type="ECO:0000256" key="8">
    <source>
        <dbReference type="ARBA" id="ARBA00022989"/>
    </source>
</evidence>
<keyword evidence="4 11" id="KW-0812">Transmembrane</keyword>
<accession>A0A5M3XEF3</accession>
<keyword evidence="7" id="KW-0067">ATP-binding</keyword>
<evidence type="ECO:0000256" key="6">
    <source>
        <dbReference type="ARBA" id="ARBA00022777"/>
    </source>
</evidence>
<dbReference type="GO" id="GO:0000160">
    <property type="term" value="P:phosphorelay signal transduction system"/>
    <property type="evidence" value="ECO:0007669"/>
    <property type="project" value="UniProtKB-KW"/>
</dbReference>
<dbReference type="SMART" id="SM00065">
    <property type="entry name" value="GAF"/>
    <property type="match status" value="1"/>
</dbReference>
<comment type="caution">
    <text evidence="13">The sequence shown here is derived from an EMBL/GenBank/DDBJ whole genome shotgun (WGS) entry which is preliminary data.</text>
</comment>
<keyword evidence="5" id="KW-0547">Nucleotide-binding</keyword>
<reference evidence="13 14" key="1">
    <citation type="submission" date="2019-10" db="EMBL/GenBank/DDBJ databases">
        <title>Whole genome shotgun sequence of Acrocarpospora pleiomorpha NBRC 16267.</title>
        <authorList>
            <person name="Ichikawa N."/>
            <person name="Kimura A."/>
            <person name="Kitahashi Y."/>
            <person name="Komaki H."/>
            <person name="Oguchi A."/>
        </authorList>
    </citation>
    <scope>NUCLEOTIDE SEQUENCE [LARGE SCALE GENOMIC DNA]</scope>
    <source>
        <strain evidence="13 14">NBRC 16267</strain>
    </source>
</reference>
<comment type="subcellular location">
    <subcellularLocation>
        <location evidence="1">Membrane</location>
        <topology evidence="1">Multi-pass membrane protein</topology>
    </subcellularLocation>
</comment>
<keyword evidence="9" id="KW-0902">Two-component regulatory system</keyword>
<dbReference type="InterPro" id="IPR038318">
    <property type="entry name" value="KdpD_sf"/>
</dbReference>
<organism evidence="13 14">
    <name type="scientific">Acrocarpospora pleiomorpha</name>
    <dbReference type="NCBI Taxonomy" id="90975"/>
    <lineage>
        <taxon>Bacteria</taxon>
        <taxon>Bacillati</taxon>
        <taxon>Actinomycetota</taxon>
        <taxon>Actinomycetes</taxon>
        <taxon>Streptosporangiales</taxon>
        <taxon>Streptosporangiaceae</taxon>
        <taxon>Acrocarpospora</taxon>
    </lineage>
</organism>
<dbReference type="InterPro" id="IPR025201">
    <property type="entry name" value="KdpD_TM"/>
</dbReference>
<evidence type="ECO:0000256" key="10">
    <source>
        <dbReference type="ARBA" id="ARBA00023136"/>
    </source>
</evidence>
<dbReference type="AlphaFoldDB" id="A0A5M3XEF3"/>
<dbReference type="Gene3D" id="3.30.450.40">
    <property type="match status" value="1"/>
</dbReference>
<keyword evidence="8 11" id="KW-1133">Transmembrane helix</keyword>
<evidence type="ECO:0000313" key="14">
    <source>
        <dbReference type="Proteomes" id="UP000377595"/>
    </source>
</evidence>
<evidence type="ECO:0000256" key="7">
    <source>
        <dbReference type="ARBA" id="ARBA00022840"/>
    </source>
</evidence>
<proteinExistence type="predicted"/>
<name>A0A5M3XEF3_9ACTN</name>
<feature type="transmembrane region" description="Helical" evidence="11">
    <location>
        <begin position="97"/>
        <end position="121"/>
    </location>
</feature>
<feature type="transmembrane region" description="Helical" evidence="11">
    <location>
        <begin position="50"/>
        <end position="77"/>
    </location>
</feature>
<dbReference type="Proteomes" id="UP000377595">
    <property type="component" value="Unassembled WGS sequence"/>
</dbReference>
<evidence type="ECO:0000256" key="2">
    <source>
        <dbReference type="ARBA" id="ARBA00022553"/>
    </source>
</evidence>
<dbReference type="GO" id="GO:0016301">
    <property type="term" value="F:kinase activity"/>
    <property type="evidence" value="ECO:0007669"/>
    <property type="project" value="UniProtKB-KW"/>
</dbReference>